<proteinExistence type="inferred from homology"/>
<dbReference type="GO" id="GO:0004691">
    <property type="term" value="F:cAMP-dependent protein kinase activity"/>
    <property type="evidence" value="ECO:0007669"/>
    <property type="project" value="TreeGrafter"/>
</dbReference>
<dbReference type="FunFam" id="1.10.510.10:FF:000005">
    <property type="entry name" value="cAMP-dependent protein kinase catalytic subunit alpha"/>
    <property type="match status" value="1"/>
</dbReference>
<comment type="caution">
    <text evidence="10">The sequence shown here is derived from an EMBL/GenBank/DDBJ whole genome shotgun (WGS) entry which is preliminary data.</text>
</comment>
<dbReference type="PANTHER" id="PTHR24353:SF37">
    <property type="entry name" value="CAMP-DEPENDENT PROTEIN KINASE CATALYTIC SUBUNIT PRKX"/>
    <property type="match status" value="1"/>
</dbReference>
<dbReference type="AlphaFoldDB" id="A0A422Q755"/>
<dbReference type="Proteomes" id="UP000284403">
    <property type="component" value="Unassembled WGS sequence"/>
</dbReference>
<comment type="similarity">
    <text evidence="7">Belongs to the protein kinase superfamily.</text>
</comment>
<dbReference type="InterPro" id="IPR008271">
    <property type="entry name" value="Ser/Thr_kinase_AS"/>
</dbReference>
<dbReference type="EMBL" id="MKKU01000072">
    <property type="protein sequence ID" value="RNF25799.1"/>
    <property type="molecule type" value="Genomic_DNA"/>
</dbReference>
<keyword evidence="5 6" id="KW-0067">ATP-binding</keyword>
<dbReference type="PROSITE" id="PS00107">
    <property type="entry name" value="PROTEIN_KINASE_ATP"/>
    <property type="match status" value="1"/>
</dbReference>
<evidence type="ECO:0000256" key="6">
    <source>
        <dbReference type="PROSITE-ProRule" id="PRU10141"/>
    </source>
</evidence>
<dbReference type="PROSITE" id="PS00108">
    <property type="entry name" value="PROTEIN_KINASE_ST"/>
    <property type="match status" value="1"/>
</dbReference>
<gene>
    <name evidence="10" type="ORF">Tco025E_02010</name>
</gene>
<dbReference type="CDD" id="cd05580">
    <property type="entry name" value="STKc_PKA_like"/>
    <property type="match status" value="1"/>
</dbReference>
<dbReference type="PANTHER" id="PTHR24353">
    <property type="entry name" value="CYCLIC NUCLEOTIDE-DEPENDENT PROTEIN KINASE"/>
    <property type="match status" value="1"/>
</dbReference>
<dbReference type="GeneID" id="40315621"/>
<dbReference type="SUPFAM" id="SSF56112">
    <property type="entry name" value="Protein kinase-like (PK-like)"/>
    <property type="match status" value="1"/>
</dbReference>
<sequence length="338" mass="39060">MTISSAEVRREDVSGWKLHDLELGETIGTGTFGRVRLCRHKLSGRYMALKILKKQEVLRMKQVEHILAESSILQELSHPFIVNMLKGFMDNDRLYILLEYVVGGELFTHLRKAGKFPNDVAKFYSAEVILAFEYLHNCSIVYRDLKPENLLLDGQGNIKITDFGFAKRVRERTFTLCGTPEYLAPEVIQSRGHDKAVDWWALGILLYEMLVGYPPFFDESPFKIYEKILEGKVQFPRWVELRAKDLIKSLLVLDPTKRLGSLNRGTQDVKRHKFYSGVDWEVLLQKKVVPPIPVRPTKDGDTRYFDRYPESPHHPLPPLTAKQQELFAGFCDGEYTRV</sequence>
<feature type="domain" description="AGC-kinase C-terminal" evidence="9">
    <location>
        <begin position="276"/>
        <end position="338"/>
    </location>
</feature>
<dbReference type="Gene3D" id="1.10.510.10">
    <property type="entry name" value="Transferase(Phosphotransferase) domain 1"/>
    <property type="match status" value="1"/>
</dbReference>
<name>A0A422Q755_9TRYP</name>
<feature type="binding site" evidence="6">
    <location>
        <position position="50"/>
    </location>
    <ligand>
        <name>ATP</name>
        <dbReference type="ChEBI" id="CHEBI:30616"/>
    </ligand>
</feature>
<keyword evidence="2 10" id="KW-0808">Transferase</keyword>
<evidence type="ECO:0000256" key="3">
    <source>
        <dbReference type="ARBA" id="ARBA00022741"/>
    </source>
</evidence>
<keyword evidence="1 7" id="KW-0723">Serine/threonine-protein kinase</keyword>
<dbReference type="PROSITE" id="PS50011">
    <property type="entry name" value="PROTEIN_KINASE_DOM"/>
    <property type="match status" value="1"/>
</dbReference>
<dbReference type="GO" id="GO:0005524">
    <property type="term" value="F:ATP binding"/>
    <property type="evidence" value="ECO:0007669"/>
    <property type="project" value="UniProtKB-UniRule"/>
</dbReference>
<keyword evidence="4" id="KW-0418">Kinase</keyword>
<evidence type="ECO:0000313" key="10">
    <source>
        <dbReference type="EMBL" id="RNF25799.1"/>
    </source>
</evidence>
<dbReference type="GO" id="GO:0005952">
    <property type="term" value="C:cAMP-dependent protein kinase complex"/>
    <property type="evidence" value="ECO:0007669"/>
    <property type="project" value="TreeGrafter"/>
</dbReference>
<reference evidence="10 11" key="1">
    <citation type="journal article" date="2018" name="BMC Genomics">
        <title>Genomic comparison of Trypanosoma conorhini and Trypanosoma rangeli to Trypanosoma cruzi strains of high and low virulence.</title>
        <authorList>
            <person name="Bradwell K.R."/>
            <person name="Koparde V.N."/>
            <person name="Matveyev A.V."/>
            <person name="Serrano M.G."/>
            <person name="Alves J.M."/>
            <person name="Parikh H."/>
            <person name="Huang B."/>
            <person name="Lee V."/>
            <person name="Espinosa-Alvarez O."/>
            <person name="Ortiz P.A."/>
            <person name="Costa-Martins A.G."/>
            <person name="Teixeira M.M."/>
            <person name="Buck G.A."/>
        </authorList>
    </citation>
    <scope>NUCLEOTIDE SEQUENCE [LARGE SCALE GENOMIC DNA]</scope>
    <source>
        <strain evidence="10 11">025E</strain>
    </source>
</reference>
<protein>
    <recommendedName>
        <fullName evidence="12">Protein kinase A catalytic subunit</fullName>
    </recommendedName>
</protein>
<evidence type="ECO:0000256" key="7">
    <source>
        <dbReference type="RuleBase" id="RU000304"/>
    </source>
</evidence>
<organism evidence="10 11">
    <name type="scientific">Trypanosoma conorhini</name>
    <dbReference type="NCBI Taxonomy" id="83891"/>
    <lineage>
        <taxon>Eukaryota</taxon>
        <taxon>Discoba</taxon>
        <taxon>Euglenozoa</taxon>
        <taxon>Kinetoplastea</taxon>
        <taxon>Metakinetoplastina</taxon>
        <taxon>Trypanosomatida</taxon>
        <taxon>Trypanosomatidae</taxon>
        <taxon>Trypanosoma</taxon>
    </lineage>
</organism>
<evidence type="ECO:0000256" key="2">
    <source>
        <dbReference type="ARBA" id="ARBA00022679"/>
    </source>
</evidence>
<dbReference type="GO" id="GO:0009653">
    <property type="term" value="P:anatomical structure morphogenesis"/>
    <property type="evidence" value="ECO:0007669"/>
    <property type="project" value="UniProtKB-ARBA"/>
</dbReference>
<dbReference type="InterPro" id="IPR000961">
    <property type="entry name" value="AGC-kinase_C"/>
</dbReference>
<evidence type="ECO:0000313" key="11">
    <source>
        <dbReference type="Proteomes" id="UP000284403"/>
    </source>
</evidence>
<evidence type="ECO:0000259" key="8">
    <source>
        <dbReference type="PROSITE" id="PS50011"/>
    </source>
</evidence>
<dbReference type="InterPro" id="IPR017441">
    <property type="entry name" value="Protein_kinase_ATP_BS"/>
</dbReference>
<dbReference type="SMART" id="SM00220">
    <property type="entry name" value="S_TKc"/>
    <property type="match status" value="1"/>
</dbReference>
<dbReference type="Gene3D" id="3.30.200.20">
    <property type="entry name" value="Phosphorylase Kinase, domain 1"/>
    <property type="match status" value="1"/>
</dbReference>
<dbReference type="InterPro" id="IPR011009">
    <property type="entry name" value="Kinase-like_dom_sf"/>
</dbReference>
<keyword evidence="11" id="KW-1185">Reference proteome</keyword>
<evidence type="ECO:0000259" key="9">
    <source>
        <dbReference type="PROSITE" id="PS51285"/>
    </source>
</evidence>
<evidence type="ECO:0000256" key="4">
    <source>
        <dbReference type="ARBA" id="ARBA00022777"/>
    </source>
</evidence>
<dbReference type="InterPro" id="IPR000719">
    <property type="entry name" value="Prot_kinase_dom"/>
</dbReference>
<accession>A0A422Q755</accession>
<evidence type="ECO:0000256" key="5">
    <source>
        <dbReference type="ARBA" id="ARBA00022840"/>
    </source>
</evidence>
<evidence type="ECO:0000256" key="1">
    <source>
        <dbReference type="ARBA" id="ARBA00022527"/>
    </source>
</evidence>
<feature type="domain" description="Protein kinase" evidence="8">
    <location>
        <begin position="21"/>
        <end position="275"/>
    </location>
</feature>
<dbReference type="FunFam" id="3.30.200.20:FF:000042">
    <property type="entry name" value="Aurora kinase A"/>
    <property type="match status" value="1"/>
</dbReference>
<dbReference type="RefSeq" id="XP_029231005.1">
    <property type="nucleotide sequence ID" value="XM_029368946.1"/>
</dbReference>
<dbReference type="Pfam" id="PF00069">
    <property type="entry name" value="Pkinase"/>
    <property type="match status" value="1"/>
</dbReference>
<evidence type="ECO:0008006" key="12">
    <source>
        <dbReference type="Google" id="ProtNLM"/>
    </source>
</evidence>
<keyword evidence="3 6" id="KW-0547">Nucleotide-binding</keyword>
<dbReference type="PROSITE" id="PS51285">
    <property type="entry name" value="AGC_KINASE_CTER"/>
    <property type="match status" value="1"/>
</dbReference>
<dbReference type="OrthoDB" id="63267at2759"/>